<feature type="region of interest" description="Disordered" evidence="3">
    <location>
        <begin position="353"/>
        <end position="418"/>
    </location>
</feature>
<dbReference type="PANTHER" id="PTHR44019:SF20">
    <property type="entry name" value="WD REPEAT-CONTAINING PROTEIN 55"/>
    <property type="match status" value="1"/>
</dbReference>
<dbReference type="Pfam" id="PF00400">
    <property type="entry name" value="WD40"/>
    <property type="match status" value="1"/>
</dbReference>
<dbReference type="EMBL" id="CAJHIT010000004">
    <property type="protein sequence ID" value="CAD6501065.1"/>
    <property type="molecule type" value="Genomic_DNA"/>
</dbReference>
<sequence length="418" mass="44559">MFENVWSLTLSSHLFAQSLHPTEPVLAVGLAGGQVESFRLPPAEAGSDDEDDHNTSIASISSNAIDLEWRTRRHRGSCRTLAYSHDGEVLYSSGTDGLVKAASSQTGQVVSKIAIPYSAGKADAPSLVHALSPETLLLATDSAAIHVYDLRSPSIMTPRPAQTYFPHQDYISSLTPLPPSSSSKSGFSKQWISTGGTTLAVTDLRKGVLAQSADQEEELLCSTFVGGLPIRPGKSNGEKLLLGDSSGVLTLWEKGVWDDQQERIRVVNRRSEACALESIALMPQGVGDGGKNVVVGVEDGKIHIVKLGINKVTATLQHERLDGVEGVTALGFDVDGRLISGGGTIVKAWQQLASDNGSEDEEDDEGRDGGSSIDDMTSCDSDAETCVRRPSSQNDRKRKKPRVSKISSTGIMGFEGLD</sequence>
<dbReference type="InterPro" id="IPR001680">
    <property type="entry name" value="WD40_rpt"/>
</dbReference>
<dbReference type="Proteomes" id="UP000683417">
    <property type="component" value="Unassembled WGS sequence"/>
</dbReference>
<comment type="caution">
    <text evidence="4">The sequence shown here is derived from an EMBL/GenBank/DDBJ whole genome shotgun (WGS) entry which is preliminary data.</text>
</comment>
<dbReference type="PANTHER" id="PTHR44019">
    <property type="entry name" value="WD REPEAT-CONTAINING PROTEIN 55"/>
    <property type="match status" value="1"/>
</dbReference>
<gene>
    <name evidence="4" type="ORF">BGTH12_LOCUS2423</name>
</gene>
<dbReference type="SMART" id="SM00320">
    <property type="entry name" value="WD40"/>
    <property type="match status" value="3"/>
</dbReference>
<keyword evidence="1" id="KW-0853">WD repeat</keyword>
<evidence type="ECO:0000313" key="4">
    <source>
        <dbReference type="EMBL" id="CAD6501065.1"/>
    </source>
</evidence>
<evidence type="ECO:0000313" key="5">
    <source>
        <dbReference type="Proteomes" id="UP000683417"/>
    </source>
</evidence>
<evidence type="ECO:0000256" key="2">
    <source>
        <dbReference type="ARBA" id="ARBA00022737"/>
    </source>
</evidence>
<protein>
    <submittedName>
        <fullName evidence="4">BgTH12-06765</fullName>
    </submittedName>
</protein>
<keyword evidence="2" id="KW-0677">Repeat</keyword>
<dbReference type="AlphaFoldDB" id="A0A9W4GEP2"/>
<evidence type="ECO:0000256" key="3">
    <source>
        <dbReference type="SAM" id="MobiDB-lite"/>
    </source>
</evidence>
<dbReference type="InterPro" id="IPR050505">
    <property type="entry name" value="WDR55/POC1"/>
</dbReference>
<organism evidence="4 5">
    <name type="scientific">Blumeria graminis f. sp. triticale</name>
    <dbReference type="NCBI Taxonomy" id="1689686"/>
    <lineage>
        <taxon>Eukaryota</taxon>
        <taxon>Fungi</taxon>
        <taxon>Dikarya</taxon>
        <taxon>Ascomycota</taxon>
        <taxon>Pezizomycotina</taxon>
        <taxon>Leotiomycetes</taxon>
        <taxon>Erysiphales</taxon>
        <taxon>Erysiphaceae</taxon>
        <taxon>Blumeria</taxon>
    </lineage>
</organism>
<feature type="compositionally biased region" description="Acidic residues" evidence="3">
    <location>
        <begin position="357"/>
        <end position="366"/>
    </location>
</feature>
<reference evidence="4" key="1">
    <citation type="submission" date="2020-10" db="EMBL/GenBank/DDBJ databases">
        <authorList>
            <person name="Muller C M."/>
        </authorList>
    </citation>
    <scope>NUCLEOTIDE SEQUENCE</scope>
    <source>
        <strain evidence="4">THUN-12</strain>
    </source>
</reference>
<evidence type="ECO:0000256" key="1">
    <source>
        <dbReference type="ARBA" id="ARBA00022574"/>
    </source>
</evidence>
<accession>A0A9W4GEP2</accession>
<proteinExistence type="predicted"/>
<name>A0A9W4GEP2_BLUGR</name>